<keyword evidence="2" id="KW-0539">Nucleus</keyword>
<dbReference type="GO" id="GO:0005634">
    <property type="term" value="C:nucleus"/>
    <property type="evidence" value="ECO:0007669"/>
    <property type="project" value="UniProtKB-SubCell"/>
</dbReference>
<keyword evidence="5" id="KW-1185">Reference proteome</keyword>
<name>A0ABD3JN41_EUCGL</name>
<comment type="subcellular location">
    <subcellularLocation>
        <location evidence="1">Nucleus</location>
    </subcellularLocation>
</comment>
<dbReference type="PANTHER" id="PTHR46094">
    <property type="entry name" value="INTEGRATOR COMPLEX SUBUNIT 9"/>
    <property type="match status" value="1"/>
</dbReference>
<reference evidence="4 5" key="1">
    <citation type="submission" date="2024-11" db="EMBL/GenBank/DDBJ databases">
        <title>Chromosome-level genome assembly of Eucalyptus globulus Labill. provides insights into its genome evolution.</title>
        <authorList>
            <person name="Li X."/>
        </authorList>
    </citation>
    <scope>NUCLEOTIDE SEQUENCE [LARGE SCALE GENOMIC DNA]</scope>
    <source>
        <strain evidence="4">CL2024</strain>
        <tissue evidence="4">Fresh tender leaves</tissue>
    </source>
</reference>
<protein>
    <submittedName>
        <fullName evidence="4">Uncharacterized protein</fullName>
    </submittedName>
</protein>
<dbReference type="AlphaFoldDB" id="A0ABD3JN41"/>
<evidence type="ECO:0000256" key="2">
    <source>
        <dbReference type="ARBA" id="ARBA00023242"/>
    </source>
</evidence>
<dbReference type="EMBL" id="JBJKBG010000008">
    <property type="protein sequence ID" value="KAL3729050.1"/>
    <property type="molecule type" value="Genomic_DNA"/>
</dbReference>
<sequence>MKLTCLSRGKGFYSPPCHVLSVRGLRILIDCPIDLSALIAFALIPPEFSDVRHEEDMEHSVDESHDCQSGNEERKNVEKPMNAKAFICSKLWYKIVANLHLWNDAVYVTEVAAKHGKLMMEDLVPMNEEFRQFYGSEESSSPHWMKWEELESLPSALKEIVLGIDGIELVPLSAADIEDCVKKVQRLKYAEVACYNHTISIKPISSGLDIGACNWTIRYLDGPIGFVSNSEFVLGHALAFNYNSLRSCNMLIYSYFSSLDFLETANKGIYRDETSDLEELLLLADESSEDDLESSYNSWSRYLFAWNHHIVPIFVISSLADELLAYTDIITELVCKQRQEKFMSFTVVLCEPLFANVKLLDGERLQVLHWQELCIVFCPHWSLTFLFNLQEGMDSDIALLPCDPKEMKMNVLQCSFLSGIVLKKVQPLFNVSQLKFVVLPEDFRQLIISPVADLYSVLHYSLNETLKLSTLKEDPELEITADLISQLHITRLKGNLFTSDARRWILPSDELSCSKSEPPWLFGALDLQRILVQNNVTDGLSNTRILHIDAPSEATLEIRSTSTLISAVNEESALRISDAVDSILDGISRLICTLDLEMS</sequence>
<dbReference type="Gene3D" id="3.60.15.10">
    <property type="entry name" value="Ribonuclease Z/Hydroxyacylglutathione hydrolase-like"/>
    <property type="match status" value="1"/>
</dbReference>
<accession>A0ABD3JN41</accession>
<comment type="caution">
    <text evidence="4">The sequence shown here is derived from an EMBL/GenBank/DDBJ whole genome shotgun (WGS) entry which is preliminary data.</text>
</comment>
<dbReference type="InterPro" id="IPR036866">
    <property type="entry name" value="RibonucZ/Hydroxyglut_hydro"/>
</dbReference>
<dbReference type="Proteomes" id="UP001634007">
    <property type="component" value="Unassembled WGS sequence"/>
</dbReference>
<evidence type="ECO:0000313" key="4">
    <source>
        <dbReference type="EMBL" id="KAL3729050.1"/>
    </source>
</evidence>
<evidence type="ECO:0000313" key="5">
    <source>
        <dbReference type="Proteomes" id="UP001634007"/>
    </source>
</evidence>
<gene>
    <name evidence="4" type="ORF">ACJRO7_033621</name>
</gene>
<evidence type="ECO:0000256" key="3">
    <source>
        <dbReference type="SAM" id="MobiDB-lite"/>
    </source>
</evidence>
<proteinExistence type="predicted"/>
<evidence type="ECO:0000256" key="1">
    <source>
        <dbReference type="ARBA" id="ARBA00004123"/>
    </source>
</evidence>
<dbReference type="PANTHER" id="PTHR46094:SF1">
    <property type="entry name" value="INTEGRATOR COMPLEX SUBUNIT 9"/>
    <property type="match status" value="1"/>
</dbReference>
<dbReference type="SUPFAM" id="SSF56281">
    <property type="entry name" value="Metallo-hydrolase/oxidoreductase"/>
    <property type="match status" value="1"/>
</dbReference>
<dbReference type="Gene3D" id="3.40.50.10890">
    <property type="match status" value="1"/>
</dbReference>
<dbReference type="InterPro" id="IPR027074">
    <property type="entry name" value="Integrator_9su"/>
</dbReference>
<feature type="region of interest" description="Disordered" evidence="3">
    <location>
        <begin position="54"/>
        <end position="75"/>
    </location>
</feature>
<organism evidence="4 5">
    <name type="scientific">Eucalyptus globulus</name>
    <name type="common">Tasmanian blue gum</name>
    <dbReference type="NCBI Taxonomy" id="34317"/>
    <lineage>
        <taxon>Eukaryota</taxon>
        <taxon>Viridiplantae</taxon>
        <taxon>Streptophyta</taxon>
        <taxon>Embryophyta</taxon>
        <taxon>Tracheophyta</taxon>
        <taxon>Spermatophyta</taxon>
        <taxon>Magnoliopsida</taxon>
        <taxon>eudicotyledons</taxon>
        <taxon>Gunneridae</taxon>
        <taxon>Pentapetalae</taxon>
        <taxon>rosids</taxon>
        <taxon>malvids</taxon>
        <taxon>Myrtales</taxon>
        <taxon>Myrtaceae</taxon>
        <taxon>Myrtoideae</taxon>
        <taxon>Eucalypteae</taxon>
        <taxon>Eucalyptus</taxon>
    </lineage>
</organism>